<evidence type="ECO:0000313" key="1">
    <source>
        <dbReference type="EMBL" id="KAK2168292.1"/>
    </source>
</evidence>
<reference evidence="1" key="1">
    <citation type="journal article" date="2023" name="Mol. Biol. Evol.">
        <title>Third-Generation Sequencing Reveals the Adaptive Role of the Epigenome in Three Deep-Sea Polychaetes.</title>
        <authorList>
            <person name="Perez M."/>
            <person name="Aroh O."/>
            <person name="Sun Y."/>
            <person name="Lan Y."/>
            <person name="Juniper S.K."/>
            <person name="Young C.R."/>
            <person name="Angers B."/>
            <person name="Qian P.Y."/>
        </authorList>
    </citation>
    <scope>NUCLEOTIDE SEQUENCE</scope>
    <source>
        <strain evidence="1">P08H-3</strain>
    </source>
</reference>
<evidence type="ECO:0000313" key="2">
    <source>
        <dbReference type="Proteomes" id="UP001208570"/>
    </source>
</evidence>
<name>A0AAD9NFG4_9ANNE</name>
<proteinExistence type="predicted"/>
<accession>A0AAD9NFG4</accession>
<dbReference type="EMBL" id="JAODUP010000018">
    <property type="protein sequence ID" value="KAK2168292.1"/>
    <property type="molecule type" value="Genomic_DNA"/>
</dbReference>
<dbReference type="Proteomes" id="UP001208570">
    <property type="component" value="Unassembled WGS sequence"/>
</dbReference>
<sequence>MPRDEQENENGLCTASITHEKLSKSSVDYCLTSLNHEYIIKTDKHTSHPPWKRYLDKFLLRLHLRKTLKKSKERRRYTFTRRQRGCVHRKDQKLPLPIIR</sequence>
<dbReference type="AlphaFoldDB" id="A0AAD9NFG4"/>
<keyword evidence="2" id="KW-1185">Reference proteome</keyword>
<protein>
    <submittedName>
        <fullName evidence="1">Uncharacterized protein</fullName>
    </submittedName>
</protein>
<comment type="caution">
    <text evidence="1">The sequence shown here is derived from an EMBL/GenBank/DDBJ whole genome shotgun (WGS) entry which is preliminary data.</text>
</comment>
<organism evidence="1 2">
    <name type="scientific">Paralvinella palmiformis</name>
    <dbReference type="NCBI Taxonomy" id="53620"/>
    <lineage>
        <taxon>Eukaryota</taxon>
        <taxon>Metazoa</taxon>
        <taxon>Spiralia</taxon>
        <taxon>Lophotrochozoa</taxon>
        <taxon>Annelida</taxon>
        <taxon>Polychaeta</taxon>
        <taxon>Sedentaria</taxon>
        <taxon>Canalipalpata</taxon>
        <taxon>Terebellida</taxon>
        <taxon>Terebelliformia</taxon>
        <taxon>Alvinellidae</taxon>
        <taxon>Paralvinella</taxon>
    </lineage>
</organism>
<gene>
    <name evidence="1" type="ORF">LSH36_18g03060</name>
</gene>